<dbReference type="Proteomes" id="UP000199647">
    <property type="component" value="Unassembled WGS sequence"/>
</dbReference>
<evidence type="ECO:0000313" key="1">
    <source>
        <dbReference type="EMBL" id="SER11576.1"/>
    </source>
</evidence>
<evidence type="ECO:0000313" key="2">
    <source>
        <dbReference type="Proteomes" id="UP000199647"/>
    </source>
</evidence>
<dbReference type="EMBL" id="FOFG01000011">
    <property type="protein sequence ID" value="SER11576.1"/>
    <property type="molecule type" value="Genomic_DNA"/>
</dbReference>
<name>A0A1H9LJI2_9HYPH</name>
<organism evidence="1 2">
    <name type="scientific">Faunimonas pinastri</name>
    <dbReference type="NCBI Taxonomy" id="1855383"/>
    <lineage>
        <taxon>Bacteria</taxon>
        <taxon>Pseudomonadati</taxon>
        <taxon>Pseudomonadota</taxon>
        <taxon>Alphaproteobacteria</taxon>
        <taxon>Hyphomicrobiales</taxon>
        <taxon>Afifellaceae</taxon>
        <taxon>Faunimonas</taxon>
    </lineage>
</organism>
<dbReference type="OrthoDB" id="8238029at2"/>
<reference evidence="1 2" key="1">
    <citation type="submission" date="2016-10" db="EMBL/GenBank/DDBJ databases">
        <authorList>
            <person name="de Groot N.N."/>
        </authorList>
    </citation>
    <scope>NUCLEOTIDE SEQUENCE [LARGE SCALE GENOMIC DNA]</scope>
    <source>
        <strain evidence="1 2">A52C2</strain>
    </source>
</reference>
<keyword evidence="2" id="KW-1185">Reference proteome</keyword>
<dbReference type="Pfam" id="PF12244">
    <property type="entry name" value="DUF3606"/>
    <property type="match status" value="1"/>
</dbReference>
<gene>
    <name evidence="1" type="ORF">SAMN05216548_111116</name>
</gene>
<sequence length="63" mass="7266">MAEEKPKAGAQDRARINVHERYELDYCSRKFNVSHEELKQAVKMVSVMSRDVAEHFAKDVSEA</sequence>
<dbReference type="InterPro" id="IPR022037">
    <property type="entry name" value="DUF3606"/>
</dbReference>
<evidence type="ECO:0008006" key="3">
    <source>
        <dbReference type="Google" id="ProtNLM"/>
    </source>
</evidence>
<dbReference type="RefSeq" id="WP_092497838.1">
    <property type="nucleotide sequence ID" value="NZ_FOFG01000011.1"/>
</dbReference>
<accession>A0A1H9LJI2</accession>
<proteinExistence type="predicted"/>
<dbReference type="AlphaFoldDB" id="A0A1H9LJI2"/>
<protein>
    <recommendedName>
        <fullName evidence="3">DUF3606 domain-containing protein</fullName>
    </recommendedName>
</protein>